<dbReference type="Gene3D" id="3.15.10.20">
    <property type="entry name" value="Activator of Hsp90 ATPase Aha1, N-terminal domain"/>
    <property type="match status" value="1"/>
</dbReference>
<dbReference type="SUPFAM" id="SSF55961">
    <property type="entry name" value="Bet v1-like"/>
    <property type="match status" value="1"/>
</dbReference>
<feature type="domain" description="Activator of Hsp90 ATPase AHSA1-like N-terminal" evidence="3">
    <location>
        <begin position="23"/>
        <end position="155"/>
    </location>
</feature>
<keyword evidence="5" id="KW-1185">Reference proteome</keyword>
<dbReference type="OrthoDB" id="567237at2759"/>
<evidence type="ECO:0000313" key="5">
    <source>
        <dbReference type="Proteomes" id="UP000245768"/>
    </source>
</evidence>
<comment type="similarity">
    <text evidence="1">Belongs to the AHA1 family.</text>
</comment>
<dbReference type="InterPro" id="IPR015310">
    <property type="entry name" value="AHSA1-like_N"/>
</dbReference>
<evidence type="ECO:0000313" key="4">
    <source>
        <dbReference type="EMBL" id="PWN91387.1"/>
    </source>
</evidence>
<sequence length="348" mass="37094">MSGALGVTLRTMSTWNKHYHWKTKNATPWTKEYFRKKLVGASSSSVQIDSLTNFEGDVELGNRKGKLITIYDCSFTLEWSGKTAGGDDVKGQVQFPEVSHEVADEEREYPFEASLTSTASDESRKLCDVVRKELVPGLLPHFHAFRAELIAENAKDLGHEDSPANGSSSASSGTSTPAAGTGASSAAAAASSSSSSSTTTAAASASKTAAAKSVSTTKVDVSTDLSIRREDLWGLLTEPGRIPMWTRAPAQFTLNPGSHFSLFNNNVTGSIVSVDAPSKLVQKWRPPQWEPGHHGTLTTSLVENESSTTLSLALEGVPIEEEARTRDALDRFYVAGLKGLGLGTGSLV</sequence>
<dbReference type="SUPFAM" id="SSF103111">
    <property type="entry name" value="Activator of Hsp90 ATPase, Aha1"/>
    <property type="match status" value="1"/>
</dbReference>
<accession>A0A316YPS9</accession>
<dbReference type="FunCoup" id="A0A316YPS9">
    <property type="interactions" value="696"/>
</dbReference>
<dbReference type="GO" id="GO:0006457">
    <property type="term" value="P:protein folding"/>
    <property type="evidence" value="ECO:0007669"/>
    <property type="project" value="TreeGrafter"/>
</dbReference>
<evidence type="ECO:0000259" key="3">
    <source>
        <dbReference type="SMART" id="SM01000"/>
    </source>
</evidence>
<dbReference type="EMBL" id="KZ819635">
    <property type="protein sequence ID" value="PWN91387.1"/>
    <property type="molecule type" value="Genomic_DNA"/>
</dbReference>
<reference evidence="4 5" key="1">
    <citation type="journal article" date="2018" name="Mol. Biol. Evol.">
        <title>Broad Genomic Sampling Reveals a Smut Pathogenic Ancestry of the Fungal Clade Ustilaginomycotina.</title>
        <authorList>
            <person name="Kijpornyongpan T."/>
            <person name="Mondo S.J."/>
            <person name="Barry K."/>
            <person name="Sandor L."/>
            <person name="Lee J."/>
            <person name="Lipzen A."/>
            <person name="Pangilinan J."/>
            <person name="LaButti K."/>
            <person name="Hainaut M."/>
            <person name="Henrissat B."/>
            <person name="Grigoriev I.V."/>
            <person name="Spatafora J.W."/>
            <person name="Aime M.C."/>
        </authorList>
    </citation>
    <scope>NUCLEOTIDE SEQUENCE [LARGE SCALE GENOMIC DNA]</scope>
    <source>
        <strain evidence="4 5">MCA 4198</strain>
    </source>
</reference>
<evidence type="ECO:0000256" key="2">
    <source>
        <dbReference type="SAM" id="MobiDB-lite"/>
    </source>
</evidence>
<dbReference type="GeneID" id="37045824"/>
<dbReference type="GO" id="GO:0005829">
    <property type="term" value="C:cytosol"/>
    <property type="evidence" value="ECO:0007669"/>
    <property type="project" value="TreeGrafter"/>
</dbReference>
<dbReference type="InterPro" id="IPR013538">
    <property type="entry name" value="ASHA1/2-like_C"/>
</dbReference>
<dbReference type="Pfam" id="PF08327">
    <property type="entry name" value="AHSA1"/>
    <property type="match status" value="1"/>
</dbReference>
<organism evidence="4 5">
    <name type="scientific">Acaromyces ingoldii</name>
    <dbReference type="NCBI Taxonomy" id="215250"/>
    <lineage>
        <taxon>Eukaryota</taxon>
        <taxon>Fungi</taxon>
        <taxon>Dikarya</taxon>
        <taxon>Basidiomycota</taxon>
        <taxon>Ustilaginomycotina</taxon>
        <taxon>Exobasidiomycetes</taxon>
        <taxon>Exobasidiales</taxon>
        <taxon>Cryptobasidiaceae</taxon>
        <taxon>Acaromyces</taxon>
    </lineage>
</organism>
<protein>
    <recommendedName>
        <fullName evidence="3">Activator of Hsp90 ATPase AHSA1-like N-terminal domain-containing protein</fullName>
    </recommendedName>
</protein>
<dbReference type="PANTHER" id="PTHR13009">
    <property type="entry name" value="HEAT SHOCK PROTEIN 90 HSP90 CO-CHAPERONE AHA-1"/>
    <property type="match status" value="1"/>
</dbReference>
<dbReference type="RefSeq" id="XP_025378585.1">
    <property type="nucleotide sequence ID" value="XM_025523908.1"/>
</dbReference>
<dbReference type="STRING" id="215250.A0A316YPS9"/>
<gene>
    <name evidence="4" type="ORF">FA10DRAFT_284321</name>
</gene>
<dbReference type="GO" id="GO:0051087">
    <property type="term" value="F:protein-folding chaperone binding"/>
    <property type="evidence" value="ECO:0007669"/>
    <property type="project" value="InterPro"/>
</dbReference>
<dbReference type="Pfam" id="PF09229">
    <property type="entry name" value="Aha1_N"/>
    <property type="match status" value="1"/>
</dbReference>
<proteinExistence type="inferred from homology"/>
<dbReference type="InParanoid" id="A0A316YPS9"/>
<feature type="region of interest" description="Disordered" evidence="2">
    <location>
        <begin position="157"/>
        <end position="182"/>
    </location>
</feature>
<dbReference type="SMART" id="SM01000">
    <property type="entry name" value="Aha1_N"/>
    <property type="match status" value="1"/>
</dbReference>
<dbReference type="InterPro" id="IPR036338">
    <property type="entry name" value="Aha1"/>
</dbReference>
<dbReference type="InterPro" id="IPR023393">
    <property type="entry name" value="START-like_dom_sf"/>
</dbReference>
<dbReference type="GO" id="GO:0001671">
    <property type="term" value="F:ATPase activator activity"/>
    <property type="evidence" value="ECO:0007669"/>
    <property type="project" value="InterPro"/>
</dbReference>
<evidence type="ECO:0000256" key="1">
    <source>
        <dbReference type="ARBA" id="ARBA00006817"/>
    </source>
</evidence>
<name>A0A316YPS9_9BASI</name>
<dbReference type="Proteomes" id="UP000245768">
    <property type="component" value="Unassembled WGS sequence"/>
</dbReference>
<feature type="compositionally biased region" description="Low complexity" evidence="2">
    <location>
        <begin position="163"/>
        <end position="182"/>
    </location>
</feature>
<dbReference type="Gene3D" id="3.30.530.20">
    <property type="match status" value="1"/>
</dbReference>
<dbReference type="PANTHER" id="PTHR13009:SF22">
    <property type="entry name" value="LD43819P"/>
    <property type="match status" value="1"/>
</dbReference>
<dbReference type="AlphaFoldDB" id="A0A316YPS9"/>